<reference evidence="1 2" key="1">
    <citation type="journal article" date="2015" name="Int. J. Syst. Evol. Microbiol.">
        <title>Burkholderia monticola sp. nov., isolated from mountain soil.</title>
        <authorList>
            <person name="Baek I."/>
            <person name="Seo B."/>
            <person name="Lee I."/>
            <person name="Yi H."/>
            <person name="Chun J."/>
        </authorList>
    </citation>
    <scope>NUCLEOTIDE SEQUENCE [LARGE SCALE GENOMIC DNA]</scope>
    <source>
        <strain evidence="1 2">JC2948</strain>
    </source>
</reference>
<organism evidence="1 2">
    <name type="scientific">Paraburkholderia monticola</name>
    <dbReference type="NCBI Taxonomy" id="1399968"/>
    <lineage>
        <taxon>Bacteria</taxon>
        <taxon>Pseudomonadati</taxon>
        <taxon>Pseudomonadota</taxon>
        <taxon>Betaproteobacteria</taxon>
        <taxon>Burkholderiales</taxon>
        <taxon>Burkholderiaceae</taxon>
        <taxon>Paraburkholderia</taxon>
    </lineage>
</organism>
<dbReference type="RefSeq" id="WP_062138275.1">
    <property type="nucleotide sequence ID" value="NZ_LRBG01000039.1"/>
</dbReference>
<keyword evidence="2" id="KW-1185">Reference proteome</keyword>
<dbReference type="EMBL" id="LRBG01000039">
    <property type="protein sequence ID" value="KXU82717.1"/>
    <property type="molecule type" value="Genomic_DNA"/>
</dbReference>
<dbReference type="AlphaFoldDB" id="A0A149PCF2"/>
<dbReference type="STRING" id="1399968.CI15_35025"/>
<evidence type="ECO:0000313" key="2">
    <source>
        <dbReference type="Proteomes" id="UP000075613"/>
    </source>
</evidence>
<sequence>MASTCYASQQEDQVVLLDSAPRPAADAADPFIVASDRRVILTYPIAESDFERFGPFDPDDDPFCAVLFADTVFHRLGPPGDADLPIHPLAAQGLTGYALHEVVNSSLCAEIAAVPAGSPAIDPEAPARRHFVLTFEASTFECVASDYTVIGVFGAGEIASREAFALVR</sequence>
<accession>A0A149PCF2</accession>
<dbReference type="Proteomes" id="UP000075613">
    <property type="component" value="Unassembled WGS sequence"/>
</dbReference>
<proteinExistence type="predicted"/>
<comment type="caution">
    <text evidence="1">The sequence shown here is derived from an EMBL/GenBank/DDBJ whole genome shotgun (WGS) entry which is preliminary data.</text>
</comment>
<dbReference type="OrthoDB" id="9000637at2"/>
<name>A0A149PCF2_9BURK</name>
<evidence type="ECO:0000313" key="1">
    <source>
        <dbReference type="EMBL" id="KXU82717.1"/>
    </source>
</evidence>
<protein>
    <submittedName>
        <fullName evidence="1">Uncharacterized protein</fullName>
    </submittedName>
</protein>
<gene>
    <name evidence="1" type="ORF">CI15_35025</name>
</gene>